<dbReference type="AlphaFoldDB" id="A0A2T5VF19"/>
<evidence type="ECO:0000313" key="1">
    <source>
        <dbReference type="EMBL" id="PTW62353.1"/>
    </source>
</evidence>
<dbReference type="Gene3D" id="1.25.40.10">
    <property type="entry name" value="Tetratricopeptide repeat domain"/>
    <property type="match status" value="1"/>
</dbReference>
<reference evidence="1 2" key="1">
    <citation type="submission" date="2018-04" db="EMBL/GenBank/DDBJ databases">
        <title>Genomic Encyclopedia of Archaeal and Bacterial Type Strains, Phase II (KMG-II): from individual species to whole genera.</title>
        <authorList>
            <person name="Goeker M."/>
        </authorList>
    </citation>
    <scope>NUCLEOTIDE SEQUENCE [LARGE SCALE GENOMIC DNA]</scope>
    <source>
        <strain evidence="1 2">DSM 23382</strain>
    </source>
</reference>
<dbReference type="EMBL" id="QAYG01000001">
    <property type="protein sequence ID" value="PTW62353.1"/>
    <property type="molecule type" value="Genomic_DNA"/>
</dbReference>
<dbReference type="RefSeq" id="WP_146177329.1">
    <property type="nucleotide sequence ID" value="NZ_QAYG01000001.1"/>
</dbReference>
<dbReference type="InterPro" id="IPR027417">
    <property type="entry name" value="P-loop_NTPase"/>
</dbReference>
<evidence type="ECO:0000313" key="2">
    <source>
        <dbReference type="Proteomes" id="UP000244081"/>
    </source>
</evidence>
<dbReference type="Gene3D" id="3.40.50.10140">
    <property type="entry name" value="Toll/interleukin-1 receptor homology (TIR) domain"/>
    <property type="match status" value="1"/>
</dbReference>
<dbReference type="InterPro" id="IPR011990">
    <property type="entry name" value="TPR-like_helical_dom_sf"/>
</dbReference>
<dbReference type="OrthoDB" id="9778292at2"/>
<dbReference type="SUPFAM" id="SSF52540">
    <property type="entry name" value="P-loop containing nucleoside triphosphate hydrolases"/>
    <property type="match status" value="1"/>
</dbReference>
<sequence length="853" mass="97885">MYPIFFSVSSKDIEFAEATWQKFPDDWVYLYSKTGRHGVHMWDEIALTELPNAKVMVIFWSRNFPESTGCIREIKQAVSLYRLGSHIPLILRLDDYPLSWRDGICEDQKPVFEALKPLADYRASDPDVSVEKAKALISQVAEPLLESEHPRMPRHDMVKALRKVLEKDRFSLVPTCWVSGFNGVGREALVRSMNRDLLPNGLGFVLEVNEAMLPRQLYLRIESEAFGADVARLKHLSEASDDNDLQLIADAVDRISANGNFLILRHTRLVQESVELPEWIDDVAAKLRPETRSKLFIISQLPLMGQRLVKCRDFVVPFRVSTVDENQMVEFCYQLIGHFDNNPHRWREDDVLRIVRAAGGTVGFLVSLVRSASRIESFDDIEVMLAQEDERMAESITVYLDWAFSQLKGNAEEQKTLIFLNDVSPCHIADLEAIVQPAESMLRVLSRLIGLGLVERETDDLYRLTPLLARRLSTTLIRPELIKWVEEAQRSFASTPFEAISSNERGEHEYIRLESKIQAGLLSGSVDLPDIAYGFVSAAHWFQAGIRLYHARKFKPAFSLLKKAHEKRDHFRDASRMEIDRYFCLAATRMRKYLLAESCIQRLSSDYRNKPIAAFLRADLLEYKRQFPEAIQKYEEALRLNSGKDRRREFIYRPLIRCILKSNNPDFERAARIAKDYVDLKRTVFSLFSLARVYLEWKYLGPKAKREVPTNIDDLYRDALCNLEDHTGAGAAPFELYAEEAKFSGDFDSALDHMNQAVRMAPDRFQLRDARWRLMVETGRNDLSAMVVEELNNARNNQAYDAIWPSYIGSLAETYARALRQSGKSVALLNGFAPEMQGTGELGSIIARSRMIR</sequence>
<gene>
    <name evidence="1" type="ORF">C8N35_101395</name>
</gene>
<evidence type="ECO:0008006" key="3">
    <source>
        <dbReference type="Google" id="ProtNLM"/>
    </source>
</evidence>
<organism evidence="1 2">
    <name type="scientific">Breoghania corrubedonensis</name>
    <dbReference type="NCBI Taxonomy" id="665038"/>
    <lineage>
        <taxon>Bacteria</taxon>
        <taxon>Pseudomonadati</taxon>
        <taxon>Pseudomonadota</taxon>
        <taxon>Alphaproteobacteria</taxon>
        <taxon>Hyphomicrobiales</taxon>
        <taxon>Stappiaceae</taxon>
        <taxon>Breoghania</taxon>
    </lineage>
</organism>
<accession>A0A2T5VF19</accession>
<comment type="caution">
    <text evidence="1">The sequence shown here is derived from an EMBL/GenBank/DDBJ whole genome shotgun (WGS) entry which is preliminary data.</text>
</comment>
<dbReference type="SUPFAM" id="SSF48452">
    <property type="entry name" value="TPR-like"/>
    <property type="match status" value="1"/>
</dbReference>
<proteinExistence type="predicted"/>
<name>A0A2T5VF19_9HYPH</name>
<dbReference type="InterPro" id="IPR035897">
    <property type="entry name" value="Toll_tir_struct_dom_sf"/>
</dbReference>
<protein>
    <recommendedName>
        <fullName evidence="3">TIR domain-containing protein</fullName>
    </recommendedName>
</protein>
<keyword evidence="2" id="KW-1185">Reference proteome</keyword>
<dbReference type="Proteomes" id="UP000244081">
    <property type="component" value="Unassembled WGS sequence"/>
</dbReference>